<proteinExistence type="predicted"/>
<dbReference type="AlphaFoldDB" id="A0A1E3WFH2"/>
<organism evidence="1 2">
    <name type="scientific">Vibrio scophthalmi</name>
    <dbReference type="NCBI Taxonomy" id="45658"/>
    <lineage>
        <taxon>Bacteria</taxon>
        <taxon>Pseudomonadati</taxon>
        <taxon>Pseudomonadota</taxon>
        <taxon>Gammaproteobacteria</taxon>
        <taxon>Vibrionales</taxon>
        <taxon>Vibrionaceae</taxon>
        <taxon>Vibrio</taxon>
    </lineage>
</organism>
<dbReference type="EMBL" id="MDCJ01000007">
    <property type="protein sequence ID" value="ODS04563.1"/>
    <property type="molecule type" value="Genomic_DNA"/>
</dbReference>
<sequence>MEIESFIGGSLATVVGVFASILATNKIEEIKAKSSSQKNRNMLYLELQDLADECFDSLDTLYDLYAKAYAYDKTQNKKYLDSYRTPKSLNLMVLKDTLDKCFLELNKEQRKGLRTLMSLVTKIEANLVKLEGKTYEDHRNISPNDARSLLSTFGVVYQLALALSNERERFSGIDKNSDELLECTLKIKSFSMEYVDLVRHANAV</sequence>
<reference evidence="1 2" key="1">
    <citation type="submission" date="2016-08" db="EMBL/GenBank/DDBJ databases">
        <title>Genome sequencing of Vibrio scophthalmi strain FP3289, an isolated from Paralichthys olivaceus.</title>
        <authorList>
            <person name="Han H.-J."/>
        </authorList>
    </citation>
    <scope>NUCLEOTIDE SEQUENCE [LARGE SCALE GENOMIC DNA]</scope>
    <source>
        <strain evidence="1 2">FP3289</strain>
    </source>
</reference>
<dbReference type="Proteomes" id="UP000095131">
    <property type="component" value="Unassembled WGS sequence"/>
</dbReference>
<name>A0A1E3WFH2_9VIBR</name>
<comment type="caution">
    <text evidence="1">The sequence shown here is derived from an EMBL/GenBank/DDBJ whole genome shotgun (WGS) entry which is preliminary data.</text>
</comment>
<accession>A0A1E3WFH2</accession>
<evidence type="ECO:0000313" key="1">
    <source>
        <dbReference type="EMBL" id="ODS04563.1"/>
    </source>
</evidence>
<gene>
    <name evidence="1" type="ORF">VSF3289_03702</name>
</gene>
<protein>
    <submittedName>
        <fullName evidence="1">Uncharacterized protein</fullName>
    </submittedName>
</protein>
<evidence type="ECO:0000313" key="2">
    <source>
        <dbReference type="Proteomes" id="UP000095131"/>
    </source>
</evidence>
<dbReference type="RefSeq" id="WP_069447746.1">
    <property type="nucleotide sequence ID" value="NZ_MDCJ01000007.1"/>
</dbReference>